<dbReference type="AlphaFoldDB" id="A0A834IHF2"/>
<comment type="caution">
    <text evidence="1">The sequence shown here is derived from an EMBL/GenBank/DDBJ whole genome shotgun (WGS) entry which is preliminary data.</text>
</comment>
<evidence type="ECO:0000313" key="2">
    <source>
        <dbReference type="Proteomes" id="UP000625711"/>
    </source>
</evidence>
<dbReference type="Proteomes" id="UP000625711">
    <property type="component" value="Unassembled WGS sequence"/>
</dbReference>
<gene>
    <name evidence="1" type="ORF">GWI33_007540</name>
</gene>
<dbReference type="EMBL" id="JAACXV010000374">
    <property type="protein sequence ID" value="KAF7279126.1"/>
    <property type="molecule type" value="Genomic_DNA"/>
</dbReference>
<protein>
    <submittedName>
        <fullName evidence="1">Uncharacterized protein</fullName>
    </submittedName>
</protein>
<keyword evidence="2" id="KW-1185">Reference proteome</keyword>
<organism evidence="1 2">
    <name type="scientific">Rhynchophorus ferrugineus</name>
    <name type="common">Red palm weevil</name>
    <name type="synonym">Curculio ferrugineus</name>
    <dbReference type="NCBI Taxonomy" id="354439"/>
    <lineage>
        <taxon>Eukaryota</taxon>
        <taxon>Metazoa</taxon>
        <taxon>Ecdysozoa</taxon>
        <taxon>Arthropoda</taxon>
        <taxon>Hexapoda</taxon>
        <taxon>Insecta</taxon>
        <taxon>Pterygota</taxon>
        <taxon>Neoptera</taxon>
        <taxon>Endopterygota</taxon>
        <taxon>Coleoptera</taxon>
        <taxon>Polyphaga</taxon>
        <taxon>Cucujiformia</taxon>
        <taxon>Curculionidae</taxon>
        <taxon>Dryophthorinae</taxon>
        <taxon>Rhynchophorus</taxon>
    </lineage>
</organism>
<accession>A0A834IHF2</accession>
<sequence length="81" mass="8680">MNATLPPSRMAINQVPQGVSSRNGDVFVNIDHVLDPSTSLILDVDKLINGGWGGWCVARVEAVGLGRSRQIFRSSGSDTEI</sequence>
<name>A0A834IHF2_RHYFE</name>
<evidence type="ECO:0000313" key="1">
    <source>
        <dbReference type="EMBL" id="KAF7279126.1"/>
    </source>
</evidence>
<proteinExistence type="predicted"/>
<reference evidence="1" key="1">
    <citation type="submission" date="2020-08" db="EMBL/GenBank/DDBJ databases">
        <title>Genome sequencing and assembly of the red palm weevil Rhynchophorus ferrugineus.</title>
        <authorList>
            <person name="Dias G.B."/>
            <person name="Bergman C.M."/>
            <person name="Manee M."/>
        </authorList>
    </citation>
    <scope>NUCLEOTIDE SEQUENCE</scope>
    <source>
        <strain evidence="1">AA-2017</strain>
        <tissue evidence="1">Whole larva</tissue>
    </source>
</reference>